<name>A0A6L6XPG3_9ACTN</name>
<dbReference type="Proteomes" id="UP000473525">
    <property type="component" value="Unassembled WGS sequence"/>
</dbReference>
<comment type="caution">
    <text evidence="1">The sequence shown here is derived from an EMBL/GenBank/DDBJ whole genome shotgun (WGS) entry which is preliminary data.</text>
</comment>
<accession>A0A6L6XPG3</accession>
<organism evidence="1 2">
    <name type="scientific">Nocardioides agri</name>
    <dbReference type="NCBI Taxonomy" id="2682843"/>
    <lineage>
        <taxon>Bacteria</taxon>
        <taxon>Bacillati</taxon>
        <taxon>Actinomycetota</taxon>
        <taxon>Actinomycetes</taxon>
        <taxon>Propionibacteriales</taxon>
        <taxon>Nocardioidaceae</taxon>
        <taxon>Nocardioides</taxon>
    </lineage>
</organism>
<dbReference type="EMBL" id="WSEK01000004">
    <property type="protein sequence ID" value="MVQ48732.1"/>
    <property type="molecule type" value="Genomic_DNA"/>
</dbReference>
<keyword evidence="2" id="KW-1185">Reference proteome</keyword>
<gene>
    <name evidence="1" type="ORF">GON03_06025</name>
</gene>
<protein>
    <submittedName>
        <fullName evidence="1">Uncharacterized protein</fullName>
    </submittedName>
</protein>
<dbReference type="AlphaFoldDB" id="A0A6L6XPG3"/>
<reference evidence="1 2" key="1">
    <citation type="submission" date="2019-12" db="EMBL/GenBank/DDBJ databases">
        <authorList>
            <person name="Huq M.A."/>
        </authorList>
    </citation>
    <scope>NUCLEOTIDE SEQUENCE [LARGE SCALE GENOMIC DNA]</scope>
    <source>
        <strain evidence="1 2">MAH-18</strain>
    </source>
</reference>
<sequence>MTQARVRVATVHDECSLSLQLALLDAIDGVLRDFGVDRAWIDTATTSGMVVLAEGLPRDPAPDC</sequence>
<dbReference type="RefSeq" id="WP_157341068.1">
    <property type="nucleotide sequence ID" value="NZ_WSEK01000004.1"/>
</dbReference>
<evidence type="ECO:0000313" key="1">
    <source>
        <dbReference type="EMBL" id="MVQ48732.1"/>
    </source>
</evidence>
<proteinExistence type="predicted"/>
<evidence type="ECO:0000313" key="2">
    <source>
        <dbReference type="Proteomes" id="UP000473525"/>
    </source>
</evidence>